<dbReference type="STRING" id="1858805.M5FU53"/>
<evidence type="ECO:0000256" key="6">
    <source>
        <dbReference type="ARBA" id="ARBA00047619"/>
    </source>
</evidence>
<dbReference type="GO" id="GO:0032259">
    <property type="term" value="P:methylation"/>
    <property type="evidence" value="ECO:0007669"/>
    <property type="project" value="UniProtKB-KW"/>
</dbReference>
<comment type="catalytic activity">
    <reaction evidence="6">
        <text>N,N-dimethylethanolamine phosphate + S-adenosyl-L-methionine = phosphocholine + S-adenosyl-L-homocysteine + H(+)</text>
        <dbReference type="Rhea" id="RHEA:25325"/>
        <dbReference type="ChEBI" id="CHEBI:15378"/>
        <dbReference type="ChEBI" id="CHEBI:57856"/>
        <dbReference type="ChEBI" id="CHEBI:58641"/>
        <dbReference type="ChEBI" id="CHEBI:59789"/>
        <dbReference type="ChEBI" id="CHEBI:295975"/>
        <dbReference type="EC" id="2.1.1.103"/>
    </reaction>
    <physiologicalReaction direction="left-to-right" evidence="6">
        <dbReference type="Rhea" id="RHEA:25326"/>
    </physiologicalReaction>
</comment>
<proteinExistence type="predicted"/>
<name>M5FU53_DACPD</name>
<reference evidence="9 10" key="1">
    <citation type="journal article" date="2012" name="Science">
        <title>The Paleozoic origin of enzymatic lignin decomposition reconstructed from 31 fungal genomes.</title>
        <authorList>
            <person name="Floudas D."/>
            <person name="Binder M."/>
            <person name="Riley R."/>
            <person name="Barry K."/>
            <person name="Blanchette R.A."/>
            <person name="Henrissat B."/>
            <person name="Martinez A.T."/>
            <person name="Otillar R."/>
            <person name="Spatafora J.W."/>
            <person name="Yadav J.S."/>
            <person name="Aerts A."/>
            <person name="Benoit I."/>
            <person name="Boyd A."/>
            <person name="Carlson A."/>
            <person name="Copeland A."/>
            <person name="Coutinho P.M."/>
            <person name="de Vries R.P."/>
            <person name="Ferreira P."/>
            <person name="Findley K."/>
            <person name="Foster B."/>
            <person name="Gaskell J."/>
            <person name="Glotzer D."/>
            <person name="Gorecki P."/>
            <person name="Heitman J."/>
            <person name="Hesse C."/>
            <person name="Hori C."/>
            <person name="Igarashi K."/>
            <person name="Jurgens J.A."/>
            <person name="Kallen N."/>
            <person name="Kersten P."/>
            <person name="Kohler A."/>
            <person name="Kuees U."/>
            <person name="Kumar T.K.A."/>
            <person name="Kuo A."/>
            <person name="LaButti K."/>
            <person name="Larrondo L.F."/>
            <person name="Lindquist E."/>
            <person name="Ling A."/>
            <person name="Lombard V."/>
            <person name="Lucas S."/>
            <person name="Lundell T."/>
            <person name="Martin R."/>
            <person name="McLaughlin D.J."/>
            <person name="Morgenstern I."/>
            <person name="Morin E."/>
            <person name="Murat C."/>
            <person name="Nagy L.G."/>
            <person name="Nolan M."/>
            <person name="Ohm R.A."/>
            <person name="Patyshakuliyeva A."/>
            <person name="Rokas A."/>
            <person name="Ruiz-Duenas F.J."/>
            <person name="Sabat G."/>
            <person name="Salamov A."/>
            <person name="Samejima M."/>
            <person name="Schmutz J."/>
            <person name="Slot J.C."/>
            <person name="St John F."/>
            <person name="Stenlid J."/>
            <person name="Sun H."/>
            <person name="Sun S."/>
            <person name="Syed K."/>
            <person name="Tsang A."/>
            <person name="Wiebenga A."/>
            <person name="Young D."/>
            <person name="Pisabarro A."/>
            <person name="Eastwood D.C."/>
            <person name="Martin F."/>
            <person name="Cullen D."/>
            <person name="Grigoriev I.V."/>
            <person name="Hibbett D.S."/>
        </authorList>
    </citation>
    <scope>NUCLEOTIDE SEQUENCE [LARGE SCALE GENOMIC DNA]</scope>
    <source>
        <strain evidence="9 10">DJM-731 SS1</strain>
    </source>
</reference>
<dbReference type="GeneID" id="63683737"/>
<dbReference type="InterPro" id="IPR029063">
    <property type="entry name" value="SAM-dependent_MTases_sf"/>
</dbReference>
<keyword evidence="3 9" id="KW-0489">Methyltransferase</keyword>
<keyword evidence="8" id="KW-0472">Membrane</keyword>
<dbReference type="AlphaFoldDB" id="M5FU53"/>
<comment type="pathway">
    <text evidence="2">Lipid metabolism.</text>
</comment>
<dbReference type="RefSeq" id="XP_040628113.1">
    <property type="nucleotide sequence ID" value="XM_040768675.1"/>
</dbReference>
<organism evidence="9 10">
    <name type="scientific">Dacryopinax primogenitus (strain DJM 731)</name>
    <name type="common">Brown rot fungus</name>
    <dbReference type="NCBI Taxonomy" id="1858805"/>
    <lineage>
        <taxon>Eukaryota</taxon>
        <taxon>Fungi</taxon>
        <taxon>Dikarya</taxon>
        <taxon>Basidiomycota</taxon>
        <taxon>Agaricomycotina</taxon>
        <taxon>Dacrymycetes</taxon>
        <taxon>Dacrymycetales</taxon>
        <taxon>Dacrymycetaceae</taxon>
        <taxon>Dacryopinax</taxon>
    </lineage>
</organism>
<dbReference type="EC" id="2.1.1.103" evidence="5"/>
<dbReference type="OrthoDB" id="61390at2759"/>
<dbReference type="Proteomes" id="UP000030653">
    <property type="component" value="Unassembled WGS sequence"/>
</dbReference>
<dbReference type="GO" id="GO:0000234">
    <property type="term" value="F:phosphoethanolamine N-methyltransferase activity"/>
    <property type="evidence" value="ECO:0007669"/>
    <property type="project" value="UniProtKB-EC"/>
</dbReference>
<keyword evidence="8" id="KW-0812">Transmembrane</keyword>
<keyword evidence="10" id="KW-1185">Reference proteome</keyword>
<evidence type="ECO:0000256" key="5">
    <source>
        <dbReference type="ARBA" id="ARBA00035674"/>
    </source>
</evidence>
<gene>
    <name evidence="9" type="ORF">DACRYDRAFT_108545</name>
</gene>
<dbReference type="OMA" id="CERMVCA"/>
<dbReference type="PANTHER" id="PTHR44307">
    <property type="entry name" value="PHOSPHOETHANOLAMINE METHYLTRANSFERASE"/>
    <property type="match status" value="1"/>
</dbReference>
<keyword evidence="4 9" id="KW-0808">Transferase</keyword>
<evidence type="ECO:0000313" key="10">
    <source>
        <dbReference type="Proteomes" id="UP000030653"/>
    </source>
</evidence>
<evidence type="ECO:0000256" key="2">
    <source>
        <dbReference type="ARBA" id="ARBA00005189"/>
    </source>
</evidence>
<keyword evidence="8" id="KW-1133">Transmembrane helix</keyword>
<dbReference type="Pfam" id="PF13489">
    <property type="entry name" value="Methyltransf_23"/>
    <property type="match status" value="1"/>
</dbReference>
<evidence type="ECO:0000256" key="4">
    <source>
        <dbReference type="ARBA" id="ARBA00022679"/>
    </source>
</evidence>
<evidence type="ECO:0000256" key="8">
    <source>
        <dbReference type="SAM" id="Phobius"/>
    </source>
</evidence>
<comment type="pathway">
    <text evidence="1">Phospholipid metabolism; phosphatidylcholine biosynthesis.</text>
</comment>
<dbReference type="Gene3D" id="3.40.50.150">
    <property type="entry name" value="Vaccinia Virus protein VP39"/>
    <property type="match status" value="1"/>
</dbReference>
<dbReference type="HOGENOM" id="CLU_039068_3_1_1"/>
<evidence type="ECO:0000256" key="3">
    <source>
        <dbReference type="ARBA" id="ARBA00022603"/>
    </source>
</evidence>
<accession>M5FU53</accession>
<dbReference type="EMBL" id="JH795865">
    <property type="protein sequence ID" value="EJU01216.1"/>
    <property type="molecule type" value="Genomic_DNA"/>
</dbReference>
<evidence type="ECO:0000256" key="7">
    <source>
        <dbReference type="ARBA" id="ARBA00047841"/>
    </source>
</evidence>
<comment type="catalytic activity">
    <reaction evidence="7">
        <text>N-methylethanolamine phosphate + S-adenosyl-L-methionine = N,N-dimethylethanolamine phosphate + S-adenosyl-L-homocysteine + H(+)</text>
        <dbReference type="Rhea" id="RHEA:25321"/>
        <dbReference type="ChEBI" id="CHEBI:15378"/>
        <dbReference type="ChEBI" id="CHEBI:57781"/>
        <dbReference type="ChEBI" id="CHEBI:57856"/>
        <dbReference type="ChEBI" id="CHEBI:58641"/>
        <dbReference type="ChEBI" id="CHEBI:59789"/>
        <dbReference type="EC" id="2.1.1.103"/>
    </reaction>
    <physiologicalReaction direction="left-to-right" evidence="7">
        <dbReference type="Rhea" id="RHEA:25322"/>
    </physiologicalReaction>
</comment>
<sequence>MAAYYILGVHRTVLITALFNILTAYAFLALLKQHTHPSPLSLEFPTLLAYLSTPTISILHPLTLPALLPPEYPKLLRLAAAALACLVAWRQYLPEPYGLHHVQLNESGAEWGNMGLWEPGRAGFERAAEALALRVIAAGRCKKGGKVLDVGHGTGDSLLLHLQHPSVPRPSLLVGITSLAEQHTRSHSRLRTYALPSSSTTVRLFQGDAISRPPLFAPVLFGHYAKGKHEHPLYWDSSFPLFDSILSIDSAYHYSPRAAFFSQAFRRLAPGGTLALADVLFAPPEETSLGQRAAREGLAALMSVPLTNLVQECEYTSQLQRLGFTDVRIEDVTPSVFPGFGKYLASRGGAWAGFANVVTCWRWAGARVVLDAPPLPRKTPKTVNKNEKVNKWDLLTYEECVTILAKYDRLAG</sequence>
<dbReference type="PANTHER" id="PTHR44307:SF2">
    <property type="entry name" value="PHOSPHOETHANOLAMINE METHYLTRANSFERASE ISOFORM X1"/>
    <property type="match status" value="1"/>
</dbReference>
<feature type="transmembrane region" description="Helical" evidence="8">
    <location>
        <begin position="12"/>
        <end position="31"/>
    </location>
</feature>
<protein>
    <recommendedName>
        <fullName evidence="5">phosphoethanolamine N-methyltransferase</fullName>
        <ecNumber evidence="5">2.1.1.103</ecNumber>
    </recommendedName>
</protein>
<evidence type="ECO:0000256" key="1">
    <source>
        <dbReference type="ARBA" id="ARBA00004969"/>
    </source>
</evidence>
<evidence type="ECO:0000313" key="9">
    <source>
        <dbReference type="EMBL" id="EJU01216.1"/>
    </source>
</evidence>
<dbReference type="SUPFAM" id="SSF53335">
    <property type="entry name" value="S-adenosyl-L-methionine-dependent methyltransferases"/>
    <property type="match status" value="1"/>
</dbReference>